<accession>A0A251T7G6</accession>
<reference evidence="2" key="2">
    <citation type="submission" date="2017-02" db="EMBL/GenBank/DDBJ databases">
        <title>Sunflower complete genome.</title>
        <authorList>
            <person name="Langlade N."/>
            <person name="Munos S."/>
        </authorList>
    </citation>
    <scope>NUCLEOTIDE SEQUENCE [LARGE SCALE GENOMIC DNA]</scope>
    <source>
        <tissue evidence="2">Leaves</tissue>
    </source>
</reference>
<dbReference type="AlphaFoldDB" id="A0A251T7G6"/>
<sequence>MEFPSYRLYRWINQSCGYEINEDVAKVQDRGKTSLKENVAKADFAFSIHQP</sequence>
<reference evidence="1 3" key="1">
    <citation type="journal article" date="2017" name="Nature">
        <title>The sunflower genome provides insights into oil metabolism, flowering and Asterid evolution.</title>
        <authorList>
            <person name="Badouin H."/>
            <person name="Gouzy J."/>
            <person name="Grassa C.J."/>
            <person name="Murat F."/>
            <person name="Staton S.E."/>
            <person name="Cottret L."/>
            <person name="Lelandais-Briere C."/>
            <person name="Owens G.L."/>
            <person name="Carrere S."/>
            <person name="Mayjonade B."/>
            <person name="Legrand L."/>
            <person name="Gill N."/>
            <person name="Kane N.C."/>
            <person name="Bowers J.E."/>
            <person name="Hubner S."/>
            <person name="Bellec A."/>
            <person name="Berard A."/>
            <person name="Berges H."/>
            <person name="Blanchet N."/>
            <person name="Boniface M.C."/>
            <person name="Brunel D."/>
            <person name="Catrice O."/>
            <person name="Chaidir N."/>
            <person name="Claudel C."/>
            <person name="Donnadieu C."/>
            <person name="Faraut T."/>
            <person name="Fievet G."/>
            <person name="Helmstetter N."/>
            <person name="King M."/>
            <person name="Knapp S.J."/>
            <person name="Lai Z."/>
            <person name="Le Paslier M.C."/>
            <person name="Lippi Y."/>
            <person name="Lorenzon L."/>
            <person name="Mandel J.R."/>
            <person name="Marage G."/>
            <person name="Marchand G."/>
            <person name="Marquand E."/>
            <person name="Bret-Mestries E."/>
            <person name="Morien E."/>
            <person name="Nambeesan S."/>
            <person name="Nguyen T."/>
            <person name="Pegot-Espagnet P."/>
            <person name="Pouilly N."/>
            <person name="Raftis F."/>
            <person name="Sallet E."/>
            <person name="Schiex T."/>
            <person name="Thomas J."/>
            <person name="Vandecasteele C."/>
            <person name="Vares D."/>
            <person name="Vear F."/>
            <person name="Vautrin S."/>
            <person name="Crespi M."/>
            <person name="Mangin B."/>
            <person name="Burke J.M."/>
            <person name="Salse J."/>
            <person name="Munos S."/>
            <person name="Vincourt P."/>
            <person name="Rieseberg L.H."/>
            <person name="Langlade N.B."/>
        </authorList>
    </citation>
    <scope>NUCLEOTIDE SEQUENCE [LARGE SCALE GENOMIC DNA]</scope>
    <source>
        <strain evidence="3">cv. SF193</strain>
        <tissue evidence="1">Leaves</tissue>
    </source>
</reference>
<dbReference type="Proteomes" id="UP000215914">
    <property type="component" value="Chromosome 11"/>
</dbReference>
<organism evidence="2 3">
    <name type="scientific">Helianthus annuus</name>
    <name type="common">Common sunflower</name>
    <dbReference type="NCBI Taxonomy" id="4232"/>
    <lineage>
        <taxon>Eukaryota</taxon>
        <taxon>Viridiplantae</taxon>
        <taxon>Streptophyta</taxon>
        <taxon>Embryophyta</taxon>
        <taxon>Tracheophyta</taxon>
        <taxon>Spermatophyta</taxon>
        <taxon>Magnoliopsida</taxon>
        <taxon>eudicotyledons</taxon>
        <taxon>Gunneridae</taxon>
        <taxon>Pentapetalae</taxon>
        <taxon>asterids</taxon>
        <taxon>campanulids</taxon>
        <taxon>Asterales</taxon>
        <taxon>Asteraceae</taxon>
        <taxon>Asteroideae</taxon>
        <taxon>Heliantheae alliance</taxon>
        <taxon>Heliantheae</taxon>
        <taxon>Helianthus</taxon>
    </lineage>
</organism>
<dbReference type="EMBL" id="MNCJ02000326">
    <property type="protein sequence ID" value="KAF5780404.1"/>
    <property type="molecule type" value="Genomic_DNA"/>
</dbReference>
<gene>
    <name evidence="2" type="ORF">HannXRQ_Chr11g0325921</name>
    <name evidence="1" type="ORF">HanXRQr2_Chr11g0471541</name>
</gene>
<proteinExistence type="predicted"/>
<evidence type="ECO:0000313" key="1">
    <source>
        <dbReference type="EMBL" id="KAF5780404.1"/>
    </source>
</evidence>
<protein>
    <submittedName>
        <fullName evidence="2">Uncharacterized protein</fullName>
    </submittedName>
</protein>
<evidence type="ECO:0000313" key="2">
    <source>
        <dbReference type="EMBL" id="OTG07045.1"/>
    </source>
</evidence>
<keyword evidence="3" id="KW-1185">Reference proteome</keyword>
<reference evidence="1" key="3">
    <citation type="submission" date="2020-06" db="EMBL/GenBank/DDBJ databases">
        <title>Helianthus annuus Genome sequencing and assembly Release 2.</title>
        <authorList>
            <person name="Gouzy J."/>
            <person name="Langlade N."/>
            <person name="Munos S."/>
        </authorList>
    </citation>
    <scope>NUCLEOTIDE SEQUENCE</scope>
    <source>
        <tissue evidence="1">Leaves</tissue>
    </source>
</reference>
<dbReference type="InParanoid" id="A0A251T7G6"/>
<name>A0A251T7G6_HELAN</name>
<dbReference type="EMBL" id="CM007900">
    <property type="protein sequence ID" value="OTG07045.1"/>
    <property type="molecule type" value="Genomic_DNA"/>
</dbReference>
<dbReference type="Gramene" id="mRNA:HanXRQr2_Chr11g0471541">
    <property type="protein sequence ID" value="mRNA:HanXRQr2_Chr11g0471541"/>
    <property type="gene ID" value="HanXRQr2_Chr11g0471541"/>
</dbReference>
<evidence type="ECO:0000313" key="3">
    <source>
        <dbReference type="Proteomes" id="UP000215914"/>
    </source>
</evidence>